<protein>
    <recommendedName>
        <fullName evidence="3">Phosphate-selective porin O and P</fullName>
    </recommendedName>
</protein>
<gene>
    <name evidence="1" type="ORF">OP8BY_0829</name>
</gene>
<evidence type="ECO:0008006" key="3">
    <source>
        <dbReference type="Google" id="ProtNLM"/>
    </source>
</evidence>
<comment type="caution">
    <text evidence="1">The sequence shown here is derived from an EMBL/GenBank/DDBJ whole genome shotgun (WGS) entry which is preliminary data.</text>
</comment>
<name>A0A3E2BQH0_9BACT</name>
<dbReference type="EMBL" id="QUAH01000001">
    <property type="protein sequence ID" value="RFT16887.1"/>
    <property type="molecule type" value="Genomic_DNA"/>
</dbReference>
<dbReference type="Proteomes" id="UP000257323">
    <property type="component" value="Unassembled WGS sequence"/>
</dbReference>
<accession>A0A3E2BQH0</accession>
<dbReference type="InterPro" id="IPR023614">
    <property type="entry name" value="Porin_dom_sf"/>
</dbReference>
<dbReference type="SUPFAM" id="SSF56935">
    <property type="entry name" value="Porins"/>
    <property type="match status" value="1"/>
</dbReference>
<organism evidence="1 2">
    <name type="scientific">Candidatus Saccharicenans subterraneus</name>
    <dbReference type="NCBI Taxonomy" id="2508984"/>
    <lineage>
        <taxon>Bacteria</taxon>
        <taxon>Candidatus Aminicenantota</taxon>
        <taxon>Candidatus Aminicenantia</taxon>
        <taxon>Candidatus Aminicenantales</taxon>
        <taxon>Candidatus Saccharicenantaceae</taxon>
        <taxon>Candidatus Saccharicenans</taxon>
    </lineage>
</organism>
<reference evidence="1 2" key="1">
    <citation type="submission" date="2018-08" db="EMBL/GenBank/DDBJ databases">
        <title>Genome analysis of the thermophilic bacterium of the candidate phylum Aminicenantes from deep subsurface aquifer revealed its physiology and ecological role.</title>
        <authorList>
            <person name="Kadnikov V.V."/>
            <person name="Mardanov A.V."/>
            <person name="Beletsky A.V."/>
            <person name="Karnachuk O.V."/>
            <person name="Ravin N.V."/>
        </authorList>
    </citation>
    <scope>NUCLEOTIDE SEQUENCE [LARGE SCALE GENOMIC DNA]</scope>
    <source>
        <strain evidence="1">BY38</strain>
    </source>
</reference>
<dbReference type="Pfam" id="PF07396">
    <property type="entry name" value="Porin_O_P"/>
    <property type="match status" value="2"/>
</dbReference>
<sequence>MKLSRSIWLIVLSCALLLTSLQVPLLGASPEMENQKPQGQAIYSSLPLKLSGFAQLLFTGQNNAADTFSVRRARLSLDGRILKKLTFKVQADLTRSPVLLDALAEVLLDEKFSLRAGQFLVPFSLESTTSAGRLLTVNRSRVVDLLAPGRDNNSAGRDIGLVVFGQFSIFQYSLGLVNGAGINKKDDNARKDFAGRLIVNPARGFHLGLSVYNGRRLDAATSTNLVRNRFGLEASFNFSFLHLVAEYIEGKDDLTEKNGWYVQAALDLKPERYQLVLKLDHFEPDRNLADQGTTVYTAGANWFLSPASKFQVNYEYHSQEAGPDRSVLLLHLQVGF</sequence>
<evidence type="ECO:0000313" key="1">
    <source>
        <dbReference type="EMBL" id="RFT16887.1"/>
    </source>
</evidence>
<evidence type="ECO:0000313" key="2">
    <source>
        <dbReference type="Proteomes" id="UP000257323"/>
    </source>
</evidence>
<proteinExistence type="predicted"/>
<dbReference type="InterPro" id="IPR010870">
    <property type="entry name" value="Porin_O/P"/>
</dbReference>
<dbReference type="Gene3D" id="2.40.160.10">
    <property type="entry name" value="Porin"/>
    <property type="match status" value="1"/>
</dbReference>
<dbReference type="AlphaFoldDB" id="A0A3E2BQH0"/>